<keyword evidence="2" id="KW-1185">Reference proteome</keyword>
<evidence type="ECO:0000313" key="1">
    <source>
        <dbReference type="EMBL" id="MCH6161280.1"/>
    </source>
</evidence>
<reference evidence="1" key="2">
    <citation type="journal article" date="2023" name="Int. J. Syst. Evol. Microbiol.">
        <title>Streptomyces marispadix sp. nov., isolated from marine beach sediment of the Northern Coast of Portugal.</title>
        <authorList>
            <person name="dos Santos J.D.N."/>
            <person name="Vitorino I.R."/>
            <person name="Kallscheuer N."/>
            <person name="Srivastava A."/>
            <person name="Krautwurst S."/>
            <person name="Marz M."/>
            <person name="Jogler C."/>
            <person name="Lobo Da Cunha A."/>
            <person name="Catita J."/>
            <person name="Goncalves H."/>
            <person name="Gonzalez I."/>
            <person name="Reyes F."/>
            <person name="Lage O.M."/>
        </authorList>
    </citation>
    <scope>NUCLEOTIDE SEQUENCE</scope>
    <source>
        <strain evidence="1">M600PL45_2</strain>
    </source>
</reference>
<name>A0ABS9SYD2_9ACTN</name>
<organism evidence="1 2">
    <name type="scientific">Streptomyces marispadix</name>
    <dbReference type="NCBI Taxonomy" id="2922868"/>
    <lineage>
        <taxon>Bacteria</taxon>
        <taxon>Bacillati</taxon>
        <taxon>Actinomycetota</taxon>
        <taxon>Actinomycetes</taxon>
        <taxon>Kitasatosporales</taxon>
        <taxon>Streptomycetaceae</taxon>
        <taxon>Streptomyces</taxon>
    </lineage>
</organism>
<dbReference type="Proteomes" id="UP001166784">
    <property type="component" value="Unassembled WGS sequence"/>
</dbReference>
<evidence type="ECO:0000313" key="2">
    <source>
        <dbReference type="Proteomes" id="UP001166784"/>
    </source>
</evidence>
<proteinExistence type="predicted"/>
<reference evidence="1" key="1">
    <citation type="submission" date="2022-03" db="EMBL/GenBank/DDBJ databases">
        <authorList>
            <person name="Santos J.D.N."/>
            <person name="Kallscheuer N."/>
            <person name="Jogler C."/>
            <person name="Lage O.M."/>
        </authorList>
    </citation>
    <scope>NUCLEOTIDE SEQUENCE</scope>
    <source>
        <strain evidence="1">M600PL45_2</strain>
    </source>
</reference>
<comment type="caution">
    <text evidence="1">The sequence shown here is derived from an EMBL/GenBank/DDBJ whole genome shotgun (WGS) entry which is preliminary data.</text>
</comment>
<sequence length="53" mass="5792">MKPTSLGATKVIVAFDYLEALIRDRLKRLQYRSGILDGFLVGTGPALDEPTSP</sequence>
<protein>
    <submittedName>
        <fullName evidence="1">Uncharacterized protein</fullName>
    </submittedName>
</protein>
<dbReference type="EMBL" id="JAKWJU010000002">
    <property type="protein sequence ID" value="MCH6161280.1"/>
    <property type="molecule type" value="Genomic_DNA"/>
</dbReference>
<gene>
    <name evidence="1" type="ORF">MMA15_12990</name>
</gene>
<accession>A0ABS9SYD2</accession>